<sequence length="141" mass="15992">MKRDHQHGLITVLQRVTLRDNLGVWRRVNFEGEILNKWIFSSKIGCAVSSSCAENQAVNLIDGICLAPSGITQSKNKSTEIITKIFSTRKRIPTLKVRPGMNRTAKLQNCHPLVAIYKEPHELPAHLLPSLSLRVRENWQN</sequence>
<dbReference type="EMBL" id="JASCZI010122142">
    <property type="protein sequence ID" value="MED6163779.1"/>
    <property type="molecule type" value="Genomic_DNA"/>
</dbReference>
<evidence type="ECO:0000313" key="1">
    <source>
        <dbReference type="EMBL" id="MED6163779.1"/>
    </source>
</evidence>
<keyword evidence="2" id="KW-1185">Reference proteome</keyword>
<evidence type="ECO:0000313" key="2">
    <source>
        <dbReference type="Proteomes" id="UP001341840"/>
    </source>
</evidence>
<protein>
    <submittedName>
        <fullName evidence="1">Uncharacterized protein</fullName>
    </submittedName>
</protein>
<accession>A0ABU6URU3</accession>
<reference evidence="1 2" key="1">
    <citation type="journal article" date="2023" name="Plants (Basel)">
        <title>Bridging the Gap: Combining Genomics and Transcriptomics Approaches to Understand Stylosanthes scabra, an Orphan Legume from the Brazilian Caatinga.</title>
        <authorList>
            <person name="Ferreira-Neto J.R.C."/>
            <person name="da Silva M.D."/>
            <person name="Binneck E."/>
            <person name="de Melo N.F."/>
            <person name="da Silva R.H."/>
            <person name="de Melo A.L.T.M."/>
            <person name="Pandolfi V."/>
            <person name="Bustamante F.O."/>
            <person name="Brasileiro-Vidal A.C."/>
            <person name="Benko-Iseppon A.M."/>
        </authorList>
    </citation>
    <scope>NUCLEOTIDE SEQUENCE [LARGE SCALE GENOMIC DNA]</scope>
    <source>
        <tissue evidence="1">Leaves</tissue>
    </source>
</reference>
<proteinExistence type="predicted"/>
<gene>
    <name evidence="1" type="ORF">PIB30_083319</name>
</gene>
<name>A0ABU6URU3_9FABA</name>
<organism evidence="1 2">
    <name type="scientific">Stylosanthes scabra</name>
    <dbReference type="NCBI Taxonomy" id="79078"/>
    <lineage>
        <taxon>Eukaryota</taxon>
        <taxon>Viridiplantae</taxon>
        <taxon>Streptophyta</taxon>
        <taxon>Embryophyta</taxon>
        <taxon>Tracheophyta</taxon>
        <taxon>Spermatophyta</taxon>
        <taxon>Magnoliopsida</taxon>
        <taxon>eudicotyledons</taxon>
        <taxon>Gunneridae</taxon>
        <taxon>Pentapetalae</taxon>
        <taxon>rosids</taxon>
        <taxon>fabids</taxon>
        <taxon>Fabales</taxon>
        <taxon>Fabaceae</taxon>
        <taxon>Papilionoideae</taxon>
        <taxon>50 kb inversion clade</taxon>
        <taxon>dalbergioids sensu lato</taxon>
        <taxon>Dalbergieae</taxon>
        <taxon>Pterocarpus clade</taxon>
        <taxon>Stylosanthes</taxon>
    </lineage>
</organism>
<dbReference type="Proteomes" id="UP001341840">
    <property type="component" value="Unassembled WGS sequence"/>
</dbReference>
<comment type="caution">
    <text evidence="1">The sequence shown here is derived from an EMBL/GenBank/DDBJ whole genome shotgun (WGS) entry which is preliminary data.</text>
</comment>